<keyword evidence="4 8" id="KW-0812">Transmembrane</keyword>
<evidence type="ECO:0000256" key="7">
    <source>
        <dbReference type="ARBA" id="ARBA00049663"/>
    </source>
</evidence>
<feature type="transmembrane region" description="Helical" evidence="8">
    <location>
        <begin position="420"/>
        <end position="440"/>
    </location>
</feature>
<dbReference type="RefSeq" id="WP_171592174.1">
    <property type="nucleotide sequence ID" value="NZ_CP053538.1"/>
</dbReference>
<feature type="transmembrane region" description="Helical" evidence="8">
    <location>
        <begin position="298"/>
        <end position="317"/>
    </location>
</feature>
<dbReference type="PANTHER" id="PTHR30354">
    <property type="entry name" value="GNT FAMILY GLUCONATE TRANSPORTER"/>
    <property type="match status" value="1"/>
</dbReference>
<evidence type="ECO:0000256" key="6">
    <source>
        <dbReference type="ARBA" id="ARBA00023136"/>
    </source>
</evidence>
<feature type="transmembrane region" description="Helical" evidence="8">
    <location>
        <begin position="28"/>
        <end position="50"/>
    </location>
</feature>
<dbReference type="GO" id="GO:0015128">
    <property type="term" value="F:gluconate transmembrane transporter activity"/>
    <property type="evidence" value="ECO:0007669"/>
    <property type="project" value="InterPro"/>
</dbReference>
<protein>
    <submittedName>
        <fullName evidence="9">Gluconate transporter</fullName>
    </submittedName>
</protein>
<dbReference type="NCBIfam" id="TIGR00791">
    <property type="entry name" value="gntP"/>
    <property type="match status" value="1"/>
</dbReference>
<dbReference type="Pfam" id="PF02447">
    <property type="entry name" value="GntP_permease"/>
    <property type="match status" value="1"/>
</dbReference>
<evidence type="ECO:0000313" key="10">
    <source>
        <dbReference type="Proteomes" id="UP000501623"/>
    </source>
</evidence>
<gene>
    <name evidence="9" type="ORF">HMJ29_14555</name>
</gene>
<feature type="transmembrane region" description="Helical" evidence="8">
    <location>
        <begin position="136"/>
        <end position="154"/>
    </location>
</feature>
<organism evidence="9 10">
    <name type="scientific">Hymenobacter taeanensis</name>
    <dbReference type="NCBI Taxonomy" id="2735321"/>
    <lineage>
        <taxon>Bacteria</taxon>
        <taxon>Pseudomonadati</taxon>
        <taxon>Bacteroidota</taxon>
        <taxon>Cytophagia</taxon>
        <taxon>Cytophagales</taxon>
        <taxon>Hymenobacteraceae</taxon>
        <taxon>Hymenobacter</taxon>
    </lineage>
</organism>
<feature type="transmembrane region" description="Helical" evidence="8">
    <location>
        <begin position="337"/>
        <end position="365"/>
    </location>
</feature>
<comment type="similarity">
    <text evidence="7">Belongs to the GntP permease family.</text>
</comment>
<feature type="transmembrane region" description="Helical" evidence="8">
    <location>
        <begin position="257"/>
        <end position="277"/>
    </location>
</feature>
<evidence type="ECO:0000256" key="1">
    <source>
        <dbReference type="ARBA" id="ARBA00004651"/>
    </source>
</evidence>
<dbReference type="Proteomes" id="UP000501623">
    <property type="component" value="Chromosome"/>
</dbReference>
<dbReference type="AlphaFoldDB" id="A0A6M6BJ18"/>
<feature type="transmembrane region" description="Helical" evidence="8">
    <location>
        <begin position="96"/>
        <end position="129"/>
    </location>
</feature>
<accession>A0A6M6BJ18</accession>
<evidence type="ECO:0000256" key="8">
    <source>
        <dbReference type="SAM" id="Phobius"/>
    </source>
</evidence>
<dbReference type="PANTHER" id="PTHR30354:SF22">
    <property type="entry name" value="HIGH-AFFINITY GLUCONATE TRANSPORTER"/>
    <property type="match status" value="1"/>
</dbReference>
<dbReference type="PIRSF" id="PIRSF002746">
    <property type="entry name" value="Gluconate_transporter"/>
    <property type="match status" value="1"/>
</dbReference>
<evidence type="ECO:0000256" key="2">
    <source>
        <dbReference type="ARBA" id="ARBA00022448"/>
    </source>
</evidence>
<proteinExistence type="inferred from homology"/>
<evidence type="ECO:0000256" key="4">
    <source>
        <dbReference type="ARBA" id="ARBA00022692"/>
    </source>
</evidence>
<dbReference type="KEGG" id="hts:HMJ29_14555"/>
<dbReference type="GO" id="GO:0005886">
    <property type="term" value="C:plasma membrane"/>
    <property type="evidence" value="ECO:0007669"/>
    <property type="project" value="UniProtKB-SubCell"/>
</dbReference>
<feature type="transmembrane region" description="Helical" evidence="8">
    <location>
        <begin position="57"/>
        <end position="76"/>
    </location>
</feature>
<keyword evidence="5 8" id="KW-1133">Transmembrane helix</keyword>
<evidence type="ECO:0000313" key="9">
    <source>
        <dbReference type="EMBL" id="QJX48086.1"/>
    </source>
</evidence>
<keyword evidence="2" id="KW-0813">Transport</keyword>
<keyword evidence="6 8" id="KW-0472">Membrane</keyword>
<keyword evidence="3" id="KW-1003">Cell membrane</keyword>
<feature type="transmembrane region" description="Helical" evidence="8">
    <location>
        <begin position="377"/>
        <end position="400"/>
    </location>
</feature>
<feature type="transmembrane region" description="Helical" evidence="8">
    <location>
        <begin position="222"/>
        <end position="245"/>
    </location>
</feature>
<evidence type="ECO:0000256" key="3">
    <source>
        <dbReference type="ARBA" id="ARBA00022475"/>
    </source>
</evidence>
<reference evidence="9 10" key="1">
    <citation type="submission" date="2020-05" db="EMBL/GenBank/DDBJ databases">
        <title>Complete genome sequence of Hymenobacter sp. TS19 in Coasted Sand Dune.</title>
        <authorList>
            <person name="Lee J.-H."/>
            <person name="Jung J.-H."/>
            <person name="Jeong S."/>
            <person name="Zhao L."/>
            <person name="Kim M.-K."/>
            <person name="Seo H.-S."/>
            <person name="Lim S."/>
        </authorList>
    </citation>
    <scope>NUCLEOTIDE SEQUENCE [LARGE SCALE GENOMIC DNA]</scope>
    <source>
        <strain evidence="9 10">TS19</strain>
    </source>
</reference>
<dbReference type="EMBL" id="CP053538">
    <property type="protein sequence ID" value="QJX48086.1"/>
    <property type="molecule type" value="Genomic_DNA"/>
</dbReference>
<evidence type="ECO:0000256" key="5">
    <source>
        <dbReference type="ARBA" id="ARBA00022989"/>
    </source>
</evidence>
<feature type="transmembrane region" description="Helical" evidence="8">
    <location>
        <begin position="174"/>
        <end position="201"/>
    </location>
</feature>
<keyword evidence="10" id="KW-1185">Reference proteome</keyword>
<name>A0A6M6BJ18_9BACT</name>
<sequence length="442" mass="45846">MTLLIVLLAVLALIGLISWGKVNAFLAFLLVTLGTGLALGLTGGELMGAISKGLGDTLGSVLIVIVLGAMLGKIVADSGAAQQIAAVLIEVFGTRYIQWTMMITGFIIGIPLFYNVGFVLMIPLIFSVVYKYRLPAVYVGLPMLAALSVMHGFLPPHPSPTALVAQFQASIGLTFLYGLLIAIPAVILAGPVYGLTLRGIVSVPLASFVSETLPENALPGRVNSFISSLLPVLLLAVVLGLQALLPPGGPLSPALTFLAEPSVVMLASLLVATFTLGTGLGRPMSSVMDAYASSVKDVALILLIIGGAGALKEVLVASGVSHEIAQSLQHTGLPPLLLGWLIAAAIRVCLGSATIAGLTAAGVMLPTMALSHTNPNLMVLSIGAGSLLLSHFNDAGFWLFKEYFNLSAKDTLRSWTMMETIVSVVGLGGVLLLDWALPLLGH</sequence>
<comment type="subcellular location">
    <subcellularLocation>
        <location evidence="1">Cell membrane</location>
        <topology evidence="1">Multi-pass membrane protein</topology>
    </subcellularLocation>
</comment>
<dbReference type="InterPro" id="IPR003474">
    <property type="entry name" value="Glcn_transporter"/>
</dbReference>